<evidence type="ECO:0008006" key="8">
    <source>
        <dbReference type="Google" id="ProtNLM"/>
    </source>
</evidence>
<dbReference type="InterPro" id="IPR003752">
    <property type="entry name" value="DiS_bond_form_DsbB/BdbC"/>
</dbReference>
<dbReference type="EMBL" id="CP024847">
    <property type="protein sequence ID" value="AUR51312.1"/>
    <property type="molecule type" value="Genomic_DNA"/>
</dbReference>
<dbReference type="RefSeq" id="WP_102950612.1">
    <property type="nucleotide sequence ID" value="NZ_CP024847.1"/>
</dbReference>
<dbReference type="Proteomes" id="UP000236655">
    <property type="component" value="Chromosome"/>
</dbReference>
<evidence type="ECO:0000256" key="3">
    <source>
        <dbReference type="ARBA" id="ARBA00022989"/>
    </source>
</evidence>
<protein>
    <recommendedName>
        <fullName evidence="8">Disulfide bond formation protein B</fullName>
    </recommendedName>
</protein>
<dbReference type="KEGG" id="nba:CUN60_03015"/>
<keyword evidence="4 5" id="KW-0472">Membrane</keyword>
<dbReference type="GO" id="GO:0016020">
    <property type="term" value="C:membrane"/>
    <property type="evidence" value="ECO:0007669"/>
    <property type="project" value="UniProtKB-SubCell"/>
</dbReference>
<organism evidence="6 7">
    <name type="scientific">Aquella oligotrophica</name>
    <dbReference type="NCBI Taxonomy" id="2067065"/>
    <lineage>
        <taxon>Bacteria</taxon>
        <taxon>Pseudomonadati</taxon>
        <taxon>Pseudomonadota</taxon>
        <taxon>Betaproteobacteria</taxon>
        <taxon>Neisseriales</taxon>
        <taxon>Neisseriaceae</taxon>
        <taxon>Aquella</taxon>
    </lineage>
</organism>
<proteinExistence type="predicted"/>
<evidence type="ECO:0000313" key="6">
    <source>
        <dbReference type="EMBL" id="AUR51312.1"/>
    </source>
</evidence>
<evidence type="ECO:0000256" key="2">
    <source>
        <dbReference type="ARBA" id="ARBA00022692"/>
    </source>
</evidence>
<dbReference type="GO" id="GO:0006457">
    <property type="term" value="P:protein folding"/>
    <property type="evidence" value="ECO:0007669"/>
    <property type="project" value="InterPro"/>
</dbReference>
<evidence type="ECO:0000313" key="7">
    <source>
        <dbReference type="Proteomes" id="UP000236655"/>
    </source>
</evidence>
<feature type="transmembrane region" description="Helical" evidence="5">
    <location>
        <begin position="33"/>
        <end position="58"/>
    </location>
</feature>
<feature type="transmembrane region" description="Helical" evidence="5">
    <location>
        <begin position="9"/>
        <end position="27"/>
    </location>
</feature>
<dbReference type="Gene3D" id="1.20.1550.10">
    <property type="entry name" value="DsbB-like"/>
    <property type="match status" value="1"/>
</dbReference>
<keyword evidence="3 5" id="KW-1133">Transmembrane helix</keyword>
<dbReference type="AlphaFoldDB" id="A0A2I7N4D1"/>
<dbReference type="OrthoDB" id="3711263at2"/>
<sequence>MNFQQLRKLNLIALVVVSGILLTALYYQLFIDTILPCALCNLQRIGFLLFGSGLLINIRSNNLKCGYLLCFISSILGSYVSLLHILVEIPPGMPQIGSTIFGVHMYGWAFVMFNLLTIYIVIARFLLDSSANYSIPKNKGCVNYLTGLFLAITITCLMSVFLETGLRPIGFGQYHYWVICKYQGQTDAECERPTITEIINQYKQNLEKIHNGWQQK</sequence>
<keyword evidence="2 5" id="KW-0812">Transmembrane</keyword>
<evidence type="ECO:0000256" key="5">
    <source>
        <dbReference type="SAM" id="Phobius"/>
    </source>
</evidence>
<feature type="transmembrane region" description="Helical" evidence="5">
    <location>
        <begin position="142"/>
        <end position="162"/>
    </location>
</feature>
<dbReference type="InterPro" id="IPR023380">
    <property type="entry name" value="DsbB-like_sf"/>
</dbReference>
<gene>
    <name evidence="6" type="ORF">CUN60_03015</name>
</gene>
<evidence type="ECO:0000256" key="4">
    <source>
        <dbReference type="ARBA" id="ARBA00023136"/>
    </source>
</evidence>
<dbReference type="SUPFAM" id="SSF158442">
    <property type="entry name" value="DsbB-like"/>
    <property type="match status" value="1"/>
</dbReference>
<feature type="transmembrane region" description="Helical" evidence="5">
    <location>
        <begin position="65"/>
        <end position="86"/>
    </location>
</feature>
<dbReference type="Pfam" id="PF02600">
    <property type="entry name" value="DsbB"/>
    <property type="match status" value="1"/>
</dbReference>
<accession>A0A2I7N4D1</accession>
<dbReference type="GO" id="GO:0015035">
    <property type="term" value="F:protein-disulfide reductase activity"/>
    <property type="evidence" value="ECO:0007669"/>
    <property type="project" value="InterPro"/>
</dbReference>
<name>A0A2I7N4D1_9NEIS</name>
<evidence type="ECO:0000256" key="1">
    <source>
        <dbReference type="ARBA" id="ARBA00004141"/>
    </source>
</evidence>
<reference evidence="7" key="1">
    <citation type="submission" date="2017-11" db="EMBL/GenBank/DDBJ databases">
        <authorList>
            <person name="Chan K.G."/>
            <person name="Lee L.S."/>
        </authorList>
    </citation>
    <scope>NUCLEOTIDE SEQUENCE [LARGE SCALE GENOMIC DNA]</scope>
    <source>
        <strain evidence="7">DSM 100970</strain>
    </source>
</reference>
<feature type="transmembrane region" description="Helical" evidence="5">
    <location>
        <begin position="106"/>
        <end position="127"/>
    </location>
</feature>
<keyword evidence="7" id="KW-1185">Reference proteome</keyword>
<comment type="subcellular location">
    <subcellularLocation>
        <location evidence="1">Membrane</location>
        <topology evidence="1">Multi-pass membrane protein</topology>
    </subcellularLocation>
</comment>